<dbReference type="InterPro" id="IPR050834">
    <property type="entry name" value="Glycosyltransf_2"/>
</dbReference>
<evidence type="ECO:0000259" key="3">
    <source>
        <dbReference type="Pfam" id="PF02709"/>
    </source>
</evidence>
<accession>A0A1I2GEY5</accession>
<dbReference type="InterPro" id="IPR001173">
    <property type="entry name" value="Glyco_trans_2-like"/>
</dbReference>
<dbReference type="Proteomes" id="UP000198596">
    <property type="component" value="Unassembled WGS sequence"/>
</dbReference>
<dbReference type="STRING" id="935223.SAMN04488131_11027"/>
<protein>
    <submittedName>
        <fullName evidence="4">Glycosyltransferase, GT2 family</fullName>
    </submittedName>
</protein>
<evidence type="ECO:0000259" key="2">
    <source>
        <dbReference type="Pfam" id="PF00535"/>
    </source>
</evidence>
<dbReference type="AlphaFoldDB" id="A0A1I2GEY5"/>
<evidence type="ECO:0000256" key="1">
    <source>
        <dbReference type="ARBA" id="ARBA00022679"/>
    </source>
</evidence>
<name>A0A1I2GEY5_9FLAO</name>
<feature type="domain" description="Glycosyltransferase 2-like" evidence="2">
    <location>
        <begin position="5"/>
        <end position="105"/>
    </location>
</feature>
<evidence type="ECO:0000313" key="4">
    <source>
        <dbReference type="EMBL" id="SFF15768.1"/>
    </source>
</evidence>
<evidence type="ECO:0000313" key="5">
    <source>
        <dbReference type="Proteomes" id="UP000198596"/>
    </source>
</evidence>
<dbReference type="OrthoDB" id="6717394at2"/>
<proteinExistence type="predicted"/>
<dbReference type="Pfam" id="PF02709">
    <property type="entry name" value="Glyco_transf_7C"/>
    <property type="match status" value="1"/>
</dbReference>
<dbReference type="PANTHER" id="PTHR43685:SF2">
    <property type="entry name" value="GLYCOSYLTRANSFERASE 2-LIKE DOMAIN-CONTAINING PROTEIN"/>
    <property type="match status" value="1"/>
</dbReference>
<keyword evidence="5" id="KW-1185">Reference proteome</keyword>
<dbReference type="Gene3D" id="3.90.550.10">
    <property type="entry name" value="Spore Coat Polysaccharide Biosynthesis Protein SpsA, Chain A"/>
    <property type="match status" value="1"/>
</dbReference>
<dbReference type="GO" id="GO:0016740">
    <property type="term" value="F:transferase activity"/>
    <property type="evidence" value="ECO:0007669"/>
    <property type="project" value="UniProtKB-KW"/>
</dbReference>
<reference evidence="5" key="1">
    <citation type="submission" date="2016-10" db="EMBL/GenBank/DDBJ databases">
        <authorList>
            <person name="Varghese N."/>
            <person name="Submissions S."/>
        </authorList>
    </citation>
    <scope>NUCLEOTIDE SEQUENCE [LARGE SCALE GENOMIC DNA]</scope>
    <source>
        <strain evidence="5">CGMCC 1.9227</strain>
    </source>
</reference>
<dbReference type="SUPFAM" id="SSF53448">
    <property type="entry name" value="Nucleotide-diphospho-sugar transferases"/>
    <property type="match status" value="1"/>
</dbReference>
<dbReference type="InterPro" id="IPR027791">
    <property type="entry name" value="Galactosyl_T_C"/>
</dbReference>
<dbReference type="Pfam" id="PF00535">
    <property type="entry name" value="Glycos_transf_2"/>
    <property type="match status" value="1"/>
</dbReference>
<organism evidence="4 5">
    <name type="scientific">Flavobacterium xueshanense</name>
    <dbReference type="NCBI Taxonomy" id="935223"/>
    <lineage>
        <taxon>Bacteria</taxon>
        <taxon>Pseudomonadati</taxon>
        <taxon>Bacteroidota</taxon>
        <taxon>Flavobacteriia</taxon>
        <taxon>Flavobacteriales</taxon>
        <taxon>Flavobacteriaceae</taxon>
        <taxon>Flavobacterium</taxon>
    </lineage>
</organism>
<dbReference type="PANTHER" id="PTHR43685">
    <property type="entry name" value="GLYCOSYLTRANSFERASE"/>
    <property type="match status" value="1"/>
</dbReference>
<dbReference type="InterPro" id="IPR029044">
    <property type="entry name" value="Nucleotide-diphossugar_trans"/>
</dbReference>
<feature type="domain" description="Galactosyltransferase C-terminal" evidence="3">
    <location>
        <begin position="131"/>
        <end position="193"/>
    </location>
</feature>
<dbReference type="EMBL" id="FONQ01000010">
    <property type="protein sequence ID" value="SFF15768.1"/>
    <property type="molecule type" value="Genomic_DNA"/>
</dbReference>
<keyword evidence="1 4" id="KW-0808">Transferase</keyword>
<dbReference type="RefSeq" id="WP_091205762.1">
    <property type="nucleotide sequence ID" value="NZ_FONQ01000010.1"/>
</dbReference>
<gene>
    <name evidence="4" type="ORF">SAMN04488131_11027</name>
</gene>
<sequence>MITLVLTYRNRDLRIVKKCLDSLNQQSLHLFHVVLVDYGSEAVFANNLKELVKGYDFIQLISCPVEGQLWNKSRAINIALQQCNSPYFFVADIDMLFRKDFIAQLSQLKSPDEVIYFKVGFLSKKESAKVCVFETYKVKHYSTEEATGMTLYPTDILKRINGYDEFYHGWGAEDTDVHVRLINSGFKVRFYELEVLMLHQWHQKAYRTKNSMAPFHNSLEKINQCYLKQTRNLGISKVNNNFGWGISPEENSYKTLAIPTHFFTLTNEKDEIDAFLKGSLFNSKDMVLQFTVTESPFQKNFRNYIRKLIGKKFFEYYQIDEVNNELLETLIVNFRNHPYQYVYEQDKGIIVLKIKF</sequence>